<keyword evidence="2" id="KW-1185">Reference proteome</keyword>
<sequence>MIPQNTSIHASNSELIANGDLHILNAPSPRGKTAKRAYGDAGALEIKYKDDKSKSVLKNLEYLNGEGIKDLLKTSDIISKGFESLRDVARSLPIPTSISTHELGEDMKDINSTQKALAYFLQTTSGVKYQVYHHVGAVGCDVDEDEPQKVRTINFRLAKNHGLTEKDTEFMSVLQDSMNGNTLRASVELLALKHVVGRVLYEVKIECQGLQRLLGLLALHTIADQPFGEDSLEVLNWLASFLRAKEPPQSNEEQRKANPFKRAWNHPFKSERTL</sequence>
<dbReference type="OrthoDB" id="4843516at2759"/>
<protein>
    <submittedName>
        <fullName evidence="1">Uncharacterized protein</fullName>
    </submittedName>
</protein>
<dbReference type="EMBL" id="JARH01000559">
    <property type="protein sequence ID" value="EXF79304.1"/>
    <property type="molecule type" value="Genomic_DNA"/>
</dbReference>
<comment type="caution">
    <text evidence="1">The sequence shown here is derived from an EMBL/GenBank/DDBJ whole genome shotgun (WGS) entry which is preliminary data.</text>
</comment>
<gene>
    <name evidence="1" type="ORF">CFIO01_02039</name>
</gene>
<dbReference type="eggNOG" id="ENOG502T5SP">
    <property type="taxonomic scope" value="Eukaryota"/>
</dbReference>
<evidence type="ECO:0000313" key="2">
    <source>
        <dbReference type="Proteomes" id="UP000020467"/>
    </source>
</evidence>
<dbReference type="Proteomes" id="UP000020467">
    <property type="component" value="Unassembled WGS sequence"/>
</dbReference>
<evidence type="ECO:0000313" key="1">
    <source>
        <dbReference type="EMBL" id="EXF79304.1"/>
    </source>
</evidence>
<accession>A0A010RMV7</accession>
<organism evidence="1 2">
    <name type="scientific">Colletotrichum fioriniae PJ7</name>
    <dbReference type="NCBI Taxonomy" id="1445577"/>
    <lineage>
        <taxon>Eukaryota</taxon>
        <taxon>Fungi</taxon>
        <taxon>Dikarya</taxon>
        <taxon>Ascomycota</taxon>
        <taxon>Pezizomycotina</taxon>
        <taxon>Sordariomycetes</taxon>
        <taxon>Hypocreomycetidae</taxon>
        <taxon>Glomerellales</taxon>
        <taxon>Glomerellaceae</taxon>
        <taxon>Colletotrichum</taxon>
        <taxon>Colletotrichum acutatum species complex</taxon>
    </lineage>
</organism>
<dbReference type="AlphaFoldDB" id="A0A010RMV7"/>
<proteinExistence type="predicted"/>
<name>A0A010RMV7_9PEZI</name>
<dbReference type="KEGG" id="cfj:CFIO01_02039"/>
<reference evidence="1 2" key="1">
    <citation type="submission" date="2014-02" db="EMBL/GenBank/DDBJ databases">
        <title>The genome sequence of Colletotrichum fioriniae PJ7.</title>
        <authorList>
            <person name="Baroncelli R."/>
            <person name="Thon M.R."/>
        </authorList>
    </citation>
    <scope>NUCLEOTIDE SEQUENCE [LARGE SCALE GENOMIC DNA]</scope>
    <source>
        <strain evidence="1 2">PJ7</strain>
    </source>
</reference>
<dbReference type="HOGENOM" id="CLU_1015674_0_0_1"/>